<dbReference type="Pfam" id="PF10646">
    <property type="entry name" value="Germane"/>
    <property type="match status" value="2"/>
</dbReference>
<dbReference type="OrthoDB" id="1953838at2"/>
<evidence type="ECO:0000259" key="1">
    <source>
        <dbReference type="SMART" id="SM00909"/>
    </source>
</evidence>
<accession>A0A267MFC2</accession>
<protein>
    <recommendedName>
        <fullName evidence="1">GerMN domain-containing protein</fullName>
    </recommendedName>
</protein>
<comment type="caution">
    <text evidence="2">The sequence shown here is derived from an EMBL/GenBank/DDBJ whole genome shotgun (WGS) entry which is preliminary data.</text>
</comment>
<sequence length="318" mass="36274">MLNTLFNLCLICLICIANLAYPSYIHDLSLPSFKIDKEESTKTSTEVTQPIEGTRLEEVYTKDLPSYIKPVWKKDSAQLPVTLFLPTVSRKNLFPTTKYIPNTNTPVTSTIDFLKTYVNIPKINSLKIKNKVLLLDFSSKNNFSEYNSEILRVLVNTLTSIDGVDGVLFLVDGKKTDNLLGNKDTTNVFYNDYPYAYLSYDYNGRNLLVPTTVHDVNQVIKVLKSDKDELQGVIPKGVELIDYYITKDTLTLNFNENFLKAYKDRPDLKNMLINSLNYSYTSFEKINNLEIKVDGEKISTFGDYDLSTPMKSLKIINP</sequence>
<reference evidence="2 3" key="1">
    <citation type="submission" date="2017-06" db="EMBL/GenBank/DDBJ databases">
        <title>Draft genome sequence of anaerobic fermentative bacterium Anaeromicrobium sediminis DY2726D isolated from West Pacific Ocean sediments.</title>
        <authorList>
            <person name="Zeng X."/>
        </authorList>
    </citation>
    <scope>NUCLEOTIDE SEQUENCE [LARGE SCALE GENOMIC DNA]</scope>
    <source>
        <strain evidence="2 3">DY2726D</strain>
    </source>
</reference>
<evidence type="ECO:0000313" key="3">
    <source>
        <dbReference type="Proteomes" id="UP000216024"/>
    </source>
</evidence>
<dbReference type="InterPro" id="IPR019606">
    <property type="entry name" value="GerMN"/>
</dbReference>
<dbReference type="RefSeq" id="WP_095134910.1">
    <property type="nucleotide sequence ID" value="NZ_NIBG01000019.1"/>
</dbReference>
<name>A0A267MFC2_9FIRM</name>
<proteinExistence type="predicted"/>
<feature type="domain" description="GerMN" evidence="1">
    <location>
        <begin position="93"/>
        <end position="180"/>
    </location>
</feature>
<evidence type="ECO:0000313" key="2">
    <source>
        <dbReference type="EMBL" id="PAB58157.1"/>
    </source>
</evidence>
<feature type="domain" description="GerMN" evidence="1">
    <location>
        <begin position="216"/>
        <end position="302"/>
    </location>
</feature>
<dbReference type="SMART" id="SM00909">
    <property type="entry name" value="Germane"/>
    <property type="match status" value="2"/>
</dbReference>
<gene>
    <name evidence="2" type="ORF">CCE28_16925</name>
</gene>
<organism evidence="2 3">
    <name type="scientific">Anaeromicrobium sediminis</name>
    <dbReference type="NCBI Taxonomy" id="1478221"/>
    <lineage>
        <taxon>Bacteria</taxon>
        <taxon>Bacillati</taxon>
        <taxon>Bacillota</taxon>
        <taxon>Clostridia</taxon>
        <taxon>Peptostreptococcales</taxon>
        <taxon>Thermotaleaceae</taxon>
        <taxon>Anaeromicrobium</taxon>
    </lineage>
</organism>
<dbReference type="Proteomes" id="UP000216024">
    <property type="component" value="Unassembled WGS sequence"/>
</dbReference>
<dbReference type="EMBL" id="NIBG01000019">
    <property type="protein sequence ID" value="PAB58157.1"/>
    <property type="molecule type" value="Genomic_DNA"/>
</dbReference>
<dbReference type="AlphaFoldDB" id="A0A267MFC2"/>
<keyword evidence="3" id="KW-1185">Reference proteome</keyword>